<feature type="region of interest" description="Disordered" evidence="1">
    <location>
        <begin position="100"/>
        <end position="119"/>
    </location>
</feature>
<dbReference type="InterPro" id="IPR002559">
    <property type="entry name" value="Transposase_11"/>
</dbReference>
<organism evidence="4 5">
    <name type="scientific">Brucella abortus (strain S19)</name>
    <dbReference type="NCBI Taxonomy" id="430066"/>
    <lineage>
        <taxon>Bacteria</taxon>
        <taxon>Pseudomonadati</taxon>
        <taxon>Pseudomonadota</taxon>
        <taxon>Alphaproteobacteria</taxon>
        <taxon>Hyphomicrobiales</taxon>
        <taxon>Brucellaceae</taxon>
        <taxon>Brucella/Ochrobactrum group</taxon>
        <taxon>Brucella</taxon>
    </lineage>
</organism>
<dbReference type="InterPro" id="IPR052909">
    <property type="entry name" value="Transposase_6_like"/>
</dbReference>
<dbReference type="NCBIfam" id="NF033580">
    <property type="entry name" value="transpos_IS5_3"/>
    <property type="match status" value="1"/>
</dbReference>
<protein>
    <submittedName>
        <fullName evidence="4">Transposase</fullName>
    </submittedName>
</protein>
<dbReference type="Proteomes" id="UP000002565">
    <property type="component" value="Chromosome 1"/>
</dbReference>
<feature type="region of interest" description="Disordered" evidence="1">
    <location>
        <begin position="236"/>
        <end position="272"/>
    </location>
</feature>
<sequence length="272" mass="29658">MAGEFWLDDQQWAVIAPLLPTNQPGAHRTDDRRVISGIIHILRSGCRWQDCPACYGPPTTVYNRFHRWSAKGIWRRLFEALVQPTDRDILMIDSTTAKAHRPAAGGKGGDAEAIGRSRGGRSTKIHAVVDSCGRPVALRITPGQRGDAPIVILLLDVSFQEVVHSERIEETGVTTPQFSRIAPNEHPQECPTDAIASRRNGGRSSRRQADEGAGCTPLWGLAENCFSLDRTVQDIWPGGDDGSLVAPHPQPPSNGPGHCRTDTPSSQTTPDR</sequence>
<dbReference type="HOGENOM" id="CLU_1021852_0_0_5"/>
<evidence type="ECO:0000313" key="5">
    <source>
        <dbReference type="Proteomes" id="UP000002565"/>
    </source>
</evidence>
<dbReference type="GO" id="GO:0006313">
    <property type="term" value="P:DNA transposition"/>
    <property type="evidence" value="ECO:0007669"/>
    <property type="project" value="InterPro"/>
</dbReference>
<dbReference type="AlphaFoldDB" id="A0A0F6APL7"/>
<dbReference type="KEGG" id="bmc:BAbS19_I05000"/>
<dbReference type="PANTHER" id="PTHR46637:SF1">
    <property type="entry name" value="BLL5188 PROTEIN"/>
    <property type="match status" value="1"/>
</dbReference>
<dbReference type="GO" id="GO:0003677">
    <property type="term" value="F:DNA binding"/>
    <property type="evidence" value="ECO:0007669"/>
    <property type="project" value="InterPro"/>
</dbReference>
<accession>A0A0F6APL7</accession>
<feature type="compositionally biased region" description="Polar residues" evidence="1">
    <location>
        <begin position="262"/>
        <end position="272"/>
    </location>
</feature>
<proteinExistence type="predicted"/>
<evidence type="ECO:0000256" key="1">
    <source>
        <dbReference type="SAM" id="MobiDB-lite"/>
    </source>
</evidence>
<feature type="domain" description="Transposase IS4-like" evidence="2">
    <location>
        <begin position="85"/>
        <end position="156"/>
    </location>
</feature>
<name>A0A0F6APL7_BRUA1</name>
<feature type="region of interest" description="Disordered" evidence="1">
    <location>
        <begin position="170"/>
        <end position="214"/>
    </location>
</feature>
<evidence type="ECO:0000259" key="3">
    <source>
        <dbReference type="Pfam" id="PF13340"/>
    </source>
</evidence>
<feature type="domain" description="Insertion element IS402-like" evidence="3">
    <location>
        <begin position="7"/>
        <end position="78"/>
    </location>
</feature>
<gene>
    <name evidence="4" type="ordered locus">BAbS19_I05000</name>
</gene>
<dbReference type="PANTHER" id="PTHR46637">
    <property type="entry name" value="TIS1421-TRANSPOSASE PROTEIN A"/>
    <property type="match status" value="1"/>
</dbReference>
<evidence type="ECO:0000259" key="2">
    <source>
        <dbReference type="Pfam" id="PF01609"/>
    </source>
</evidence>
<dbReference type="Pfam" id="PF13340">
    <property type="entry name" value="DUF4096"/>
    <property type="match status" value="1"/>
</dbReference>
<dbReference type="EMBL" id="CP000887">
    <property type="protein sequence ID" value="ACD72035.1"/>
    <property type="molecule type" value="Genomic_DNA"/>
</dbReference>
<dbReference type="InterPro" id="IPR025161">
    <property type="entry name" value="IS402-like_dom"/>
</dbReference>
<dbReference type="GO" id="GO:0004803">
    <property type="term" value="F:transposase activity"/>
    <property type="evidence" value="ECO:0007669"/>
    <property type="project" value="InterPro"/>
</dbReference>
<reference evidence="4 5" key="1">
    <citation type="journal article" date="2008" name="PLoS ONE">
        <title>Genome sequence of Brucella abortus vaccine strain S19 compared to virulent strains yields candidate virulence genes.</title>
        <authorList>
            <person name="Crasta O.R."/>
            <person name="Folkerts O."/>
            <person name="Fei Z."/>
            <person name="Mane S.P."/>
            <person name="Evans C."/>
            <person name="Martino-Catt S."/>
            <person name="Bricker B."/>
            <person name="Yu G."/>
            <person name="Du L."/>
            <person name="Sobral B.W."/>
        </authorList>
    </citation>
    <scope>NUCLEOTIDE SEQUENCE [LARGE SCALE GENOMIC DNA]</scope>
    <source>
        <strain evidence="4 5">S19</strain>
    </source>
</reference>
<evidence type="ECO:0000313" key="4">
    <source>
        <dbReference type="EMBL" id="ACD72035.1"/>
    </source>
</evidence>
<dbReference type="Pfam" id="PF01609">
    <property type="entry name" value="DDE_Tnp_1"/>
    <property type="match status" value="1"/>
</dbReference>